<dbReference type="InterPro" id="IPR036034">
    <property type="entry name" value="PDZ_sf"/>
</dbReference>
<evidence type="ECO:0000313" key="3">
    <source>
        <dbReference type="Proteomes" id="UP000253934"/>
    </source>
</evidence>
<dbReference type="Gene3D" id="2.30.42.10">
    <property type="match status" value="1"/>
</dbReference>
<keyword evidence="1" id="KW-1133">Transmembrane helix</keyword>
<gene>
    <name evidence="2" type="ORF">DCC88_09005</name>
</gene>
<dbReference type="Proteomes" id="UP000253934">
    <property type="component" value="Unassembled WGS sequence"/>
</dbReference>
<keyword evidence="1" id="KW-0472">Membrane</keyword>
<protein>
    <recommendedName>
        <fullName evidence="4">PDZ domain-containing protein</fullName>
    </recommendedName>
</protein>
<keyword evidence="1" id="KW-0812">Transmembrane</keyword>
<evidence type="ECO:0000256" key="1">
    <source>
        <dbReference type="SAM" id="Phobius"/>
    </source>
</evidence>
<evidence type="ECO:0000313" key="2">
    <source>
        <dbReference type="EMBL" id="RDB35688.1"/>
    </source>
</evidence>
<accession>A0A369KPC8</accession>
<dbReference type="RefSeq" id="WP_338637260.1">
    <property type="nucleotide sequence ID" value="NZ_CP146516.1"/>
</dbReference>
<keyword evidence="3" id="KW-1185">Reference proteome</keyword>
<dbReference type="AlphaFoldDB" id="A0A369KPC8"/>
<dbReference type="EMBL" id="QOVW01000078">
    <property type="protein sequence ID" value="RDB35688.1"/>
    <property type="molecule type" value="Genomic_DNA"/>
</dbReference>
<comment type="caution">
    <text evidence="2">The sequence shown here is derived from an EMBL/GenBank/DDBJ whole genome shotgun (WGS) entry which is preliminary data.</text>
</comment>
<feature type="transmembrane region" description="Helical" evidence="1">
    <location>
        <begin position="27"/>
        <end position="50"/>
    </location>
</feature>
<reference evidence="2" key="1">
    <citation type="submission" date="2018-04" db="EMBL/GenBank/DDBJ databases">
        <title>Draft genome sequence of the Candidatus Spirobacillus cienkowskii, a pathogen of freshwater Daphnia species, reconstructed from hemolymph metagenomic reads.</title>
        <authorList>
            <person name="Bresciani L."/>
            <person name="Lemos L.N."/>
            <person name="Wale N."/>
            <person name="Lin J.Y."/>
            <person name="Fernandes G.R."/>
            <person name="Duffy M.A."/>
            <person name="Rodrigues J.M."/>
        </authorList>
    </citation>
    <scope>NUCLEOTIDE SEQUENCE [LARGE SCALE GENOMIC DNA]</scope>
    <source>
        <strain evidence="2">Binning01</strain>
    </source>
</reference>
<evidence type="ECO:0008006" key="4">
    <source>
        <dbReference type="Google" id="ProtNLM"/>
    </source>
</evidence>
<name>A0A369KPC8_9BACT</name>
<organism evidence="2 3">
    <name type="scientific">Spirobacillus cienkowskii</name>
    <dbReference type="NCBI Taxonomy" id="495820"/>
    <lineage>
        <taxon>Bacteria</taxon>
        <taxon>Pseudomonadati</taxon>
        <taxon>Bdellovibrionota</taxon>
        <taxon>Oligoflexia</taxon>
        <taxon>Silvanigrellales</taxon>
        <taxon>Spirobacillus</taxon>
    </lineage>
</organism>
<sequence length="313" mass="35504">MSQEQQNSFLKLKKKSRIFKKTSLRNVFVFIFAILSGTAIFNSIISIALLEKPKSTVENNLFYNVPQSSASTSSQLRKSILARNIFNKDTLTPDEDENDDSSINLIKDFDTIPCSPKDSQLPIEIVGIIYTGNPKTNLVTFKDPSVETADVYKEGQHIIDNENYQIYKIPNPQSVEIRHINKKICIYTSPIKKQNPVKPEKNTPSLEETIDLDTDYVLDEIGPGYSKILNTARLIPESINGKTIGFKVYEITPGSLFEKMQLQNGDIITNVNGINLEDPSQGFKIYEVLQDEYEIILQFQRNGVKMTKKVNVR</sequence>
<dbReference type="SUPFAM" id="SSF50156">
    <property type="entry name" value="PDZ domain-like"/>
    <property type="match status" value="1"/>
</dbReference>
<proteinExistence type="predicted"/>